<dbReference type="Proteomes" id="UP000326671">
    <property type="component" value="Unassembled WGS sequence"/>
</dbReference>
<gene>
    <name evidence="1" type="ORF">F4V44_07280</name>
</gene>
<dbReference type="OrthoDB" id="9801441at2"/>
<reference evidence="1 2" key="1">
    <citation type="submission" date="2019-09" db="EMBL/GenBank/DDBJ databases">
        <title>Whole genome sequences of isolates from the Mars Exploration Rovers.</title>
        <authorList>
            <person name="Seuylemezian A."/>
            <person name="Vaishampayan P."/>
        </authorList>
    </citation>
    <scope>NUCLEOTIDE SEQUENCE [LARGE SCALE GENOMIC DNA]</scope>
    <source>
        <strain evidence="1 2">MER_TA_151</strain>
    </source>
</reference>
<accession>A0A5J5HVK1</accession>
<proteinExistence type="predicted"/>
<organism evidence="1 2">
    <name type="scientific">Niallia endozanthoxylica</name>
    <dbReference type="NCBI Taxonomy" id="2036016"/>
    <lineage>
        <taxon>Bacteria</taxon>
        <taxon>Bacillati</taxon>
        <taxon>Bacillota</taxon>
        <taxon>Bacilli</taxon>
        <taxon>Bacillales</taxon>
        <taxon>Bacillaceae</taxon>
        <taxon>Niallia</taxon>
    </lineage>
</organism>
<evidence type="ECO:0000313" key="2">
    <source>
        <dbReference type="Proteomes" id="UP000326671"/>
    </source>
</evidence>
<protein>
    <submittedName>
        <fullName evidence="1">Uncharacterized protein</fullName>
    </submittedName>
</protein>
<dbReference type="RefSeq" id="WP_150439343.1">
    <property type="nucleotide sequence ID" value="NZ_VYKL01000015.1"/>
</dbReference>
<dbReference type="AlphaFoldDB" id="A0A5J5HVK1"/>
<dbReference type="EMBL" id="VYKL01000015">
    <property type="protein sequence ID" value="KAA9025688.1"/>
    <property type="molecule type" value="Genomic_DNA"/>
</dbReference>
<comment type="caution">
    <text evidence="1">The sequence shown here is derived from an EMBL/GenBank/DDBJ whole genome shotgun (WGS) entry which is preliminary data.</text>
</comment>
<name>A0A5J5HVK1_9BACI</name>
<evidence type="ECO:0000313" key="1">
    <source>
        <dbReference type="EMBL" id="KAA9025688.1"/>
    </source>
</evidence>
<keyword evidence="2" id="KW-1185">Reference proteome</keyword>
<sequence>MYEQENKLNQVTAKMTVATPEELKRALTASKGIIVLIFHELEFYESWITKIWNVEDWSQNLVN</sequence>